<dbReference type="OrthoDB" id="2415936at2759"/>
<dbReference type="EMBL" id="KN824838">
    <property type="protein sequence ID" value="KIL00251.1"/>
    <property type="molecule type" value="Genomic_DNA"/>
</dbReference>
<dbReference type="AlphaFoldDB" id="A0A0D0ECZ9"/>
<dbReference type="HOGENOM" id="CLU_073203_1_0_1"/>
<dbReference type="InParanoid" id="A0A0D0ECZ9"/>
<evidence type="ECO:0000313" key="2">
    <source>
        <dbReference type="EMBL" id="KIL00251.1"/>
    </source>
</evidence>
<dbReference type="InterPro" id="IPR006594">
    <property type="entry name" value="LisH"/>
</dbReference>
<keyword evidence="3" id="KW-1185">Reference proteome</keyword>
<dbReference type="PROSITE" id="PS50897">
    <property type="entry name" value="CTLH"/>
    <property type="match status" value="1"/>
</dbReference>
<reference evidence="2 3" key="1">
    <citation type="submission" date="2014-04" db="EMBL/GenBank/DDBJ databases">
        <authorList>
            <consortium name="DOE Joint Genome Institute"/>
            <person name="Kuo A."/>
            <person name="Kohler A."/>
            <person name="Jargeat P."/>
            <person name="Nagy L.G."/>
            <person name="Floudas D."/>
            <person name="Copeland A."/>
            <person name="Barry K.W."/>
            <person name="Cichocki N."/>
            <person name="Veneault-Fourrey C."/>
            <person name="LaButti K."/>
            <person name="Lindquist E.A."/>
            <person name="Lipzen A."/>
            <person name="Lundell T."/>
            <person name="Morin E."/>
            <person name="Murat C."/>
            <person name="Sun H."/>
            <person name="Tunlid A."/>
            <person name="Henrissat B."/>
            <person name="Grigoriev I.V."/>
            <person name="Hibbett D.S."/>
            <person name="Martin F."/>
            <person name="Nordberg H.P."/>
            <person name="Cantor M.N."/>
            <person name="Hua S.X."/>
        </authorList>
    </citation>
    <scope>NUCLEOTIDE SEQUENCE [LARGE SCALE GENOMIC DNA]</scope>
    <source>
        <strain evidence="2 3">Ve08.2h10</strain>
    </source>
</reference>
<dbReference type="PROSITE" id="PS50896">
    <property type="entry name" value="LISH"/>
    <property type="match status" value="1"/>
</dbReference>
<dbReference type="SMART" id="SM00667">
    <property type="entry name" value="LisH"/>
    <property type="match status" value="1"/>
</dbReference>
<reference evidence="3" key="2">
    <citation type="submission" date="2015-01" db="EMBL/GenBank/DDBJ databases">
        <title>Evolutionary Origins and Diversification of the Mycorrhizal Mutualists.</title>
        <authorList>
            <consortium name="DOE Joint Genome Institute"/>
            <consortium name="Mycorrhizal Genomics Consortium"/>
            <person name="Kohler A."/>
            <person name="Kuo A."/>
            <person name="Nagy L.G."/>
            <person name="Floudas D."/>
            <person name="Copeland A."/>
            <person name="Barry K.W."/>
            <person name="Cichocki N."/>
            <person name="Veneault-Fourrey C."/>
            <person name="LaButti K."/>
            <person name="Lindquist E.A."/>
            <person name="Lipzen A."/>
            <person name="Lundell T."/>
            <person name="Morin E."/>
            <person name="Murat C."/>
            <person name="Riley R."/>
            <person name="Ohm R."/>
            <person name="Sun H."/>
            <person name="Tunlid A."/>
            <person name="Henrissat B."/>
            <person name="Grigoriev I.V."/>
            <person name="Hibbett D.S."/>
            <person name="Martin F."/>
        </authorList>
    </citation>
    <scope>NUCLEOTIDE SEQUENCE [LARGE SCALE GENOMIC DNA]</scope>
    <source>
        <strain evidence="3">Ve08.2h10</strain>
    </source>
</reference>
<name>A0A0D0ECZ9_9AGAM</name>
<evidence type="ECO:0000313" key="3">
    <source>
        <dbReference type="Proteomes" id="UP000054538"/>
    </source>
</evidence>
<evidence type="ECO:0000259" key="1">
    <source>
        <dbReference type="PROSITE" id="PS50897"/>
    </source>
</evidence>
<dbReference type="FunCoup" id="A0A0D0ECZ9">
    <property type="interactions" value="594"/>
</dbReference>
<dbReference type="InterPro" id="IPR006595">
    <property type="entry name" value="CTLH_C"/>
</dbReference>
<sequence>MPQRTKIRKDEWERRLHEVQVTKGDLNRLIMDYLVIEGYKSAAQEFSDEAGIVPPVDFESIESRMVIREALQRGDVEEAITRVNDLNPEILDTNPSLYFHLQQQKLIEYIRQGRIAEALQFAQDELAPRGEESPEFLAELERTMALLAFDSSLSAPSAITDLLSPAQRMKTAGEVNAAILESFSQGKEVKLVQLLRLLCWGESMLSERADFPKVDVHGGVSSDDGTGEVTPMHE</sequence>
<dbReference type="Proteomes" id="UP000054538">
    <property type="component" value="Unassembled WGS sequence"/>
</dbReference>
<feature type="domain" description="CTLH" evidence="1">
    <location>
        <begin position="60"/>
        <end position="117"/>
    </location>
</feature>
<dbReference type="InterPro" id="IPR024964">
    <property type="entry name" value="CTLH/CRA"/>
</dbReference>
<dbReference type="Pfam" id="PF08513">
    <property type="entry name" value="LisH"/>
    <property type="match status" value="1"/>
</dbReference>
<organism evidence="2 3">
    <name type="scientific">Paxillus rubicundulus Ve08.2h10</name>
    <dbReference type="NCBI Taxonomy" id="930991"/>
    <lineage>
        <taxon>Eukaryota</taxon>
        <taxon>Fungi</taxon>
        <taxon>Dikarya</taxon>
        <taxon>Basidiomycota</taxon>
        <taxon>Agaricomycotina</taxon>
        <taxon>Agaricomycetes</taxon>
        <taxon>Agaricomycetidae</taxon>
        <taxon>Boletales</taxon>
        <taxon>Paxilineae</taxon>
        <taxon>Paxillaceae</taxon>
        <taxon>Paxillus</taxon>
    </lineage>
</organism>
<dbReference type="Pfam" id="PF10607">
    <property type="entry name" value="CTLH"/>
    <property type="match status" value="1"/>
</dbReference>
<dbReference type="STRING" id="930991.A0A0D0ECZ9"/>
<dbReference type="PANTHER" id="PTHR12864">
    <property type="entry name" value="RAN BINDING PROTEIN 9-RELATED"/>
    <property type="match status" value="1"/>
</dbReference>
<dbReference type="InterPro" id="IPR050618">
    <property type="entry name" value="Ubq-SigPath_Reg"/>
</dbReference>
<protein>
    <recommendedName>
        <fullName evidence="1">CTLH domain-containing protein</fullName>
    </recommendedName>
</protein>
<dbReference type="SMART" id="SM00668">
    <property type="entry name" value="CTLH"/>
    <property type="match status" value="1"/>
</dbReference>
<dbReference type="SMART" id="SM00757">
    <property type="entry name" value="CRA"/>
    <property type="match status" value="1"/>
</dbReference>
<proteinExistence type="predicted"/>
<dbReference type="InterPro" id="IPR013144">
    <property type="entry name" value="CRA_dom"/>
</dbReference>
<gene>
    <name evidence="2" type="ORF">PAXRUDRAFT_29959</name>
</gene>
<accession>A0A0D0ECZ9</accession>